<proteinExistence type="predicted"/>
<feature type="non-terminal residue" evidence="3">
    <location>
        <position position="1"/>
    </location>
</feature>
<sequence length="285" mass="31150">TSTTCGISSDSGRRQTWLDQLWTGFSGLLWGNQDEVERQEARVVGGSEIPIAEAPFMVYVESEIINNKFNCSGVIISNQYILTAARCVRIIYTYGYNTTVILNATLVTVWVGSATNKGGTSIVADSWKTNTKFETVTNWEPIALIHLPTPLTFSESIQPICYPTTDDLHAVSGCSKNEYGWGATDWTGNVFSPKLKKLSDITIQTENTCRVTDDMRFFCVTANANNTGACFHGDFGGPFVVRYGGRAFVIGVFSGSVDLYCGSGGPAIYMRASNFADWVKSVVKP</sequence>
<organism evidence="3">
    <name type="scientific">Darwinula stevensoni</name>
    <dbReference type="NCBI Taxonomy" id="69355"/>
    <lineage>
        <taxon>Eukaryota</taxon>
        <taxon>Metazoa</taxon>
        <taxon>Ecdysozoa</taxon>
        <taxon>Arthropoda</taxon>
        <taxon>Crustacea</taxon>
        <taxon>Oligostraca</taxon>
        <taxon>Ostracoda</taxon>
        <taxon>Podocopa</taxon>
        <taxon>Podocopida</taxon>
        <taxon>Darwinulocopina</taxon>
        <taxon>Darwinuloidea</taxon>
        <taxon>Darwinulidae</taxon>
        <taxon>Darwinula</taxon>
    </lineage>
</organism>
<keyword evidence="1" id="KW-1015">Disulfide bond</keyword>
<reference evidence="3" key="1">
    <citation type="submission" date="2020-11" db="EMBL/GenBank/DDBJ databases">
        <authorList>
            <person name="Tran Van P."/>
        </authorList>
    </citation>
    <scope>NUCLEOTIDE SEQUENCE</scope>
</reference>
<accession>A0A7R9ACK6</accession>
<dbReference type="EMBL" id="LR903173">
    <property type="protein sequence ID" value="CAD7251591.1"/>
    <property type="molecule type" value="Genomic_DNA"/>
</dbReference>
<dbReference type="Proteomes" id="UP000677054">
    <property type="component" value="Unassembled WGS sequence"/>
</dbReference>
<evidence type="ECO:0000256" key="1">
    <source>
        <dbReference type="ARBA" id="ARBA00023157"/>
    </source>
</evidence>
<dbReference type="SMART" id="SM00020">
    <property type="entry name" value="Tryp_SPc"/>
    <property type="match status" value="1"/>
</dbReference>
<dbReference type="InterPro" id="IPR009003">
    <property type="entry name" value="Peptidase_S1_PA"/>
</dbReference>
<name>A0A7R9ACK6_9CRUS</name>
<dbReference type="Pfam" id="PF00089">
    <property type="entry name" value="Trypsin"/>
    <property type="match status" value="1"/>
</dbReference>
<dbReference type="CDD" id="cd00190">
    <property type="entry name" value="Tryp_SPc"/>
    <property type="match status" value="1"/>
</dbReference>
<feature type="domain" description="Peptidase S1" evidence="2">
    <location>
        <begin position="43"/>
        <end position="284"/>
    </location>
</feature>
<dbReference type="PANTHER" id="PTHR24250:SF27">
    <property type="entry name" value="ELASTASE 2 LIKE"/>
    <property type="match status" value="1"/>
</dbReference>
<protein>
    <recommendedName>
        <fullName evidence="2">Peptidase S1 domain-containing protein</fullName>
    </recommendedName>
</protein>
<evidence type="ECO:0000313" key="4">
    <source>
        <dbReference type="Proteomes" id="UP000677054"/>
    </source>
</evidence>
<dbReference type="PROSITE" id="PS50240">
    <property type="entry name" value="TRYPSIN_DOM"/>
    <property type="match status" value="1"/>
</dbReference>
<dbReference type="OrthoDB" id="5565075at2759"/>
<keyword evidence="4" id="KW-1185">Reference proteome</keyword>
<evidence type="ECO:0000313" key="3">
    <source>
        <dbReference type="EMBL" id="CAD7251591.1"/>
    </source>
</evidence>
<dbReference type="Gene3D" id="2.40.10.10">
    <property type="entry name" value="Trypsin-like serine proteases"/>
    <property type="match status" value="1"/>
</dbReference>
<dbReference type="PRINTS" id="PR00722">
    <property type="entry name" value="CHYMOTRYPSIN"/>
</dbReference>
<dbReference type="InterPro" id="IPR043504">
    <property type="entry name" value="Peptidase_S1_PA_chymotrypsin"/>
</dbReference>
<dbReference type="PANTHER" id="PTHR24250">
    <property type="entry name" value="CHYMOTRYPSIN-RELATED"/>
    <property type="match status" value="1"/>
</dbReference>
<dbReference type="EMBL" id="CAJPEV010003656">
    <property type="protein sequence ID" value="CAG0900263.1"/>
    <property type="molecule type" value="Genomic_DNA"/>
</dbReference>
<gene>
    <name evidence="3" type="ORF">DSTB1V02_LOCUS11354</name>
</gene>
<dbReference type="GO" id="GO:0004252">
    <property type="term" value="F:serine-type endopeptidase activity"/>
    <property type="evidence" value="ECO:0007669"/>
    <property type="project" value="InterPro"/>
</dbReference>
<dbReference type="GO" id="GO:0006508">
    <property type="term" value="P:proteolysis"/>
    <property type="evidence" value="ECO:0007669"/>
    <property type="project" value="InterPro"/>
</dbReference>
<dbReference type="AlphaFoldDB" id="A0A7R9ACK6"/>
<evidence type="ECO:0000259" key="2">
    <source>
        <dbReference type="PROSITE" id="PS50240"/>
    </source>
</evidence>
<dbReference type="SUPFAM" id="SSF50494">
    <property type="entry name" value="Trypsin-like serine proteases"/>
    <property type="match status" value="1"/>
</dbReference>
<dbReference type="InterPro" id="IPR001314">
    <property type="entry name" value="Peptidase_S1A"/>
</dbReference>
<dbReference type="InterPro" id="IPR001254">
    <property type="entry name" value="Trypsin_dom"/>
</dbReference>